<name>A0A0F8Z4N1_9ZZZZ</name>
<feature type="non-terminal residue" evidence="1">
    <location>
        <position position="1"/>
    </location>
</feature>
<dbReference type="AlphaFoldDB" id="A0A0F8Z4N1"/>
<protein>
    <submittedName>
        <fullName evidence="1">Uncharacterized protein</fullName>
    </submittedName>
</protein>
<reference evidence="1" key="1">
    <citation type="journal article" date="2015" name="Nature">
        <title>Complex archaea that bridge the gap between prokaryotes and eukaryotes.</title>
        <authorList>
            <person name="Spang A."/>
            <person name="Saw J.H."/>
            <person name="Jorgensen S.L."/>
            <person name="Zaremba-Niedzwiedzka K."/>
            <person name="Martijn J."/>
            <person name="Lind A.E."/>
            <person name="van Eijk R."/>
            <person name="Schleper C."/>
            <person name="Guy L."/>
            <person name="Ettema T.J."/>
        </authorList>
    </citation>
    <scope>NUCLEOTIDE SEQUENCE</scope>
</reference>
<organism evidence="1">
    <name type="scientific">marine sediment metagenome</name>
    <dbReference type="NCBI Taxonomy" id="412755"/>
    <lineage>
        <taxon>unclassified sequences</taxon>
        <taxon>metagenomes</taxon>
        <taxon>ecological metagenomes</taxon>
    </lineage>
</organism>
<comment type="caution">
    <text evidence="1">The sequence shown here is derived from an EMBL/GenBank/DDBJ whole genome shotgun (WGS) entry which is preliminary data.</text>
</comment>
<proteinExistence type="predicted"/>
<sequence length="228" mass="25924">EEQLHVWNNISASAFYGDGSNITGVISASYATSASHEIIKEISSSHADYATSASHAELSDNATSASFATSASYAVNFDELWTGSDGYISRRSDIQVTGSFYATGSVSCDTLLARSKYFDIEHPIYPDKRLRHASVETNKHDVYYRGILKFNETEYEKIIPVPYYFRNLVREDSITVQLTSIGDFNDYYYRIYNNNVLTIRRKENDRPTRVSWVIYATRKDVPLLVEEI</sequence>
<evidence type="ECO:0000313" key="1">
    <source>
        <dbReference type="EMBL" id="KKK61349.1"/>
    </source>
</evidence>
<gene>
    <name evidence="1" type="ORF">LCGC14_3015200</name>
</gene>
<dbReference type="EMBL" id="LAZR01062520">
    <property type="protein sequence ID" value="KKK61349.1"/>
    <property type="molecule type" value="Genomic_DNA"/>
</dbReference>
<accession>A0A0F8Z4N1</accession>